<evidence type="ECO:0000313" key="1">
    <source>
        <dbReference type="EMBL" id="KAF6839543.1"/>
    </source>
</evidence>
<organism evidence="1 2">
    <name type="scientific">Colletotrichum plurivorum</name>
    <dbReference type="NCBI Taxonomy" id="2175906"/>
    <lineage>
        <taxon>Eukaryota</taxon>
        <taxon>Fungi</taxon>
        <taxon>Dikarya</taxon>
        <taxon>Ascomycota</taxon>
        <taxon>Pezizomycotina</taxon>
        <taxon>Sordariomycetes</taxon>
        <taxon>Hypocreomycetidae</taxon>
        <taxon>Glomerellales</taxon>
        <taxon>Glomerellaceae</taxon>
        <taxon>Colletotrichum</taxon>
        <taxon>Colletotrichum orchidearum species complex</taxon>
    </lineage>
</organism>
<dbReference type="AlphaFoldDB" id="A0A8H6KYK8"/>
<evidence type="ECO:0000313" key="2">
    <source>
        <dbReference type="Proteomes" id="UP000654918"/>
    </source>
</evidence>
<protein>
    <submittedName>
        <fullName evidence="1">Uncharacterized protein</fullName>
    </submittedName>
</protein>
<accession>A0A8H6KYK8</accession>
<name>A0A8H6KYK8_9PEZI</name>
<dbReference type="Proteomes" id="UP000654918">
    <property type="component" value="Unassembled WGS sequence"/>
</dbReference>
<sequence length="225" mass="24304">MAHGPSTDPARICGVSPDRFCWCGALLRCVAVFRISILLTIFSTLLTAPSAPSARQWWPGLDRPSSTWLRVFSRSIESTHCDPGPPARVRFPAILARQACLNPPVVFSNSFHPVRSAYSGGILGDRNSMSSNCHTGTLETHPVRHVVVQVASPATPTYRIEAMAAGWLGLQSIIHGNAGAITSCLVQLALTCPTDMASLCLHLPSKTPDARCQEEARYPSRCTIL</sequence>
<reference evidence="1" key="1">
    <citation type="journal article" date="2020" name="Phytopathology">
        <title>Genome Sequence Resources of Colletotrichum truncatum, C. plurivorum, C. musicola, and C. sojae: Four Species Pathogenic to Soybean (Glycine max).</title>
        <authorList>
            <person name="Rogerio F."/>
            <person name="Boufleur T.R."/>
            <person name="Ciampi-Guillardi M."/>
            <person name="Sukno S.A."/>
            <person name="Thon M.R."/>
            <person name="Massola Junior N.S."/>
            <person name="Baroncelli R."/>
        </authorList>
    </citation>
    <scope>NUCLEOTIDE SEQUENCE</scope>
    <source>
        <strain evidence="1">LFN00145</strain>
    </source>
</reference>
<keyword evidence="2" id="KW-1185">Reference proteome</keyword>
<comment type="caution">
    <text evidence="1">The sequence shown here is derived from an EMBL/GenBank/DDBJ whole genome shotgun (WGS) entry which is preliminary data.</text>
</comment>
<proteinExistence type="predicted"/>
<dbReference type="EMBL" id="WIGO01000012">
    <property type="protein sequence ID" value="KAF6839543.1"/>
    <property type="molecule type" value="Genomic_DNA"/>
</dbReference>
<gene>
    <name evidence="1" type="ORF">CPLU01_01680</name>
</gene>